<dbReference type="EC" id="2.5.1.47" evidence="3"/>
<sequence precursor="true">MATSRRAFLQWSATASVVGASATGTALAQEQQDGQSANTIAHGSQASGKTPLVHLSRAFPEQGPQVLAKMETMNPTGSHKDRIARSMIDSARKGGKLSSDPRVVAASAGPFGIALASVCAAESIPTTIVIPDNVSPKVVATLQQLGADVVATPAAEGMKGAHEKAAAIAEKTPNSWFADQFSDPVSMQAYHDTLGPELWEDANGKVDVLVLGVGSGGSLSGVGKYLKEKNPNIEVIAVEPEASAALSGGEHSPHQMHGIGVGFVAKNVDRDLLDRTMKVSNDDAAAWQSKVGRLEGIPTGLTSAANLAAIAKLANDPAYKGKRICTCICDNGSRESG</sequence>
<keyword evidence="5 11" id="KW-0808">Transferase</keyword>
<keyword evidence="7" id="KW-0198">Cysteine biosynthesis</keyword>
<dbReference type="InterPro" id="IPR001926">
    <property type="entry name" value="TrpB-like_PALP"/>
</dbReference>
<dbReference type="Proteomes" id="UP000317093">
    <property type="component" value="Chromosome"/>
</dbReference>
<evidence type="ECO:0000313" key="11">
    <source>
        <dbReference type="EMBL" id="QDU63159.1"/>
    </source>
</evidence>
<evidence type="ECO:0000256" key="2">
    <source>
        <dbReference type="ARBA" id="ARBA00007103"/>
    </source>
</evidence>
<dbReference type="Gene3D" id="3.40.50.1100">
    <property type="match status" value="2"/>
</dbReference>
<evidence type="ECO:0000256" key="6">
    <source>
        <dbReference type="ARBA" id="ARBA00022898"/>
    </source>
</evidence>
<dbReference type="SUPFAM" id="SSF53686">
    <property type="entry name" value="Tryptophan synthase beta subunit-like PLP-dependent enzymes"/>
    <property type="match status" value="1"/>
</dbReference>
<evidence type="ECO:0000256" key="9">
    <source>
        <dbReference type="SAM" id="SignalP"/>
    </source>
</evidence>
<evidence type="ECO:0000256" key="7">
    <source>
        <dbReference type="ARBA" id="ARBA00023192"/>
    </source>
</evidence>
<dbReference type="PANTHER" id="PTHR10314">
    <property type="entry name" value="CYSTATHIONINE BETA-SYNTHASE"/>
    <property type="match status" value="1"/>
</dbReference>
<keyword evidence="4" id="KW-0028">Amino-acid biosynthesis</keyword>
<keyword evidence="6" id="KW-0663">Pyridoxal phosphate</keyword>
<keyword evidence="12" id="KW-1185">Reference proteome</keyword>
<feature type="domain" description="Tryptophan synthase beta chain-like PALP" evidence="10">
    <location>
        <begin position="45"/>
        <end position="330"/>
    </location>
</feature>
<evidence type="ECO:0000313" key="12">
    <source>
        <dbReference type="Proteomes" id="UP000317093"/>
    </source>
</evidence>
<evidence type="ECO:0000256" key="4">
    <source>
        <dbReference type="ARBA" id="ARBA00022605"/>
    </source>
</evidence>
<feature type="chain" id="PRO_5022048849" description="cysteine synthase" evidence="9">
    <location>
        <begin position="29"/>
        <end position="337"/>
    </location>
</feature>
<accession>A0A518B862</accession>
<dbReference type="InterPro" id="IPR036052">
    <property type="entry name" value="TrpB-like_PALP_sf"/>
</dbReference>
<evidence type="ECO:0000256" key="1">
    <source>
        <dbReference type="ARBA" id="ARBA00001933"/>
    </source>
</evidence>
<dbReference type="PROSITE" id="PS51318">
    <property type="entry name" value="TAT"/>
    <property type="match status" value="1"/>
</dbReference>
<evidence type="ECO:0000259" key="10">
    <source>
        <dbReference type="Pfam" id="PF00291"/>
    </source>
</evidence>
<comment type="similarity">
    <text evidence="2">Belongs to the cysteine synthase/cystathionine beta-synthase family.</text>
</comment>
<evidence type="ECO:0000256" key="5">
    <source>
        <dbReference type="ARBA" id="ARBA00022679"/>
    </source>
</evidence>
<name>A0A518B862_9BACT</name>
<dbReference type="AlphaFoldDB" id="A0A518B862"/>
<dbReference type="OrthoDB" id="9808024at2"/>
<evidence type="ECO:0000256" key="8">
    <source>
        <dbReference type="ARBA" id="ARBA00047931"/>
    </source>
</evidence>
<protein>
    <recommendedName>
        <fullName evidence="3">cysteine synthase</fullName>
        <ecNumber evidence="3">2.5.1.47</ecNumber>
    </recommendedName>
</protein>
<feature type="signal peptide" evidence="9">
    <location>
        <begin position="1"/>
        <end position="28"/>
    </location>
</feature>
<keyword evidence="9" id="KW-0732">Signal</keyword>
<dbReference type="FunFam" id="3.40.50.1100:FF:000006">
    <property type="entry name" value="Cysteine synthase"/>
    <property type="match status" value="1"/>
</dbReference>
<dbReference type="InterPro" id="IPR050214">
    <property type="entry name" value="Cys_Synth/Cystath_Beta-Synth"/>
</dbReference>
<dbReference type="KEGG" id="knv:Pan216_40340"/>
<proteinExistence type="inferred from homology"/>
<dbReference type="Pfam" id="PF00291">
    <property type="entry name" value="PALP"/>
    <property type="match status" value="1"/>
</dbReference>
<dbReference type="GO" id="GO:0004124">
    <property type="term" value="F:cysteine synthase activity"/>
    <property type="evidence" value="ECO:0007669"/>
    <property type="project" value="UniProtKB-EC"/>
</dbReference>
<gene>
    <name evidence="11" type="primary">cysK</name>
    <name evidence="11" type="ORF">Pan216_40340</name>
</gene>
<dbReference type="InterPro" id="IPR006311">
    <property type="entry name" value="TAT_signal"/>
</dbReference>
<dbReference type="RefSeq" id="WP_145260410.1">
    <property type="nucleotide sequence ID" value="NZ_CP036279.1"/>
</dbReference>
<dbReference type="CDD" id="cd01561">
    <property type="entry name" value="CBS_like"/>
    <property type="match status" value="1"/>
</dbReference>
<evidence type="ECO:0000256" key="3">
    <source>
        <dbReference type="ARBA" id="ARBA00012681"/>
    </source>
</evidence>
<reference evidence="11 12" key="1">
    <citation type="submission" date="2019-02" db="EMBL/GenBank/DDBJ databases">
        <title>Deep-cultivation of Planctomycetes and their phenomic and genomic characterization uncovers novel biology.</title>
        <authorList>
            <person name="Wiegand S."/>
            <person name="Jogler M."/>
            <person name="Boedeker C."/>
            <person name="Pinto D."/>
            <person name="Vollmers J."/>
            <person name="Rivas-Marin E."/>
            <person name="Kohn T."/>
            <person name="Peeters S.H."/>
            <person name="Heuer A."/>
            <person name="Rast P."/>
            <person name="Oberbeckmann S."/>
            <person name="Bunk B."/>
            <person name="Jeske O."/>
            <person name="Meyerdierks A."/>
            <person name="Storesund J.E."/>
            <person name="Kallscheuer N."/>
            <person name="Luecker S."/>
            <person name="Lage O.M."/>
            <person name="Pohl T."/>
            <person name="Merkel B.J."/>
            <person name="Hornburger P."/>
            <person name="Mueller R.-W."/>
            <person name="Bruemmer F."/>
            <person name="Labrenz M."/>
            <person name="Spormann A.M."/>
            <person name="Op den Camp H."/>
            <person name="Overmann J."/>
            <person name="Amann R."/>
            <person name="Jetten M.S.M."/>
            <person name="Mascher T."/>
            <person name="Medema M.H."/>
            <person name="Devos D.P."/>
            <person name="Kaster A.-K."/>
            <person name="Ovreas L."/>
            <person name="Rohde M."/>
            <person name="Galperin M.Y."/>
            <person name="Jogler C."/>
        </authorList>
    </citation>
    <scope>NUCLEOTIDE SEQUENCE [LARGE SCALE GENOMIC DNA]</scope>
    <source>
        <strain evidence="11 12">Pan216</strain>
    </source>
</reference>
<comment type="cofactor">
    <cofactor evidence="1">
        <name>pyridoxal 5'-phosphate</name>
        <dbReference type="ChEBI" id="CHEBI:597326"/>
    </cofactor>
</comment>
<comment type="catalytic activity">
    <reaction evidence="8">
        <text>O-acetyl-L-serine + hydrogen sulfide = L-cysteine + acetate</text>
        <dbReference type="Rhea" id="RHEA:14829"/>
        <dbReference type="ChEBI" id="CHEBI:29919"/>
        <dbReference type="ChEBI" id="CHEBI:30089"/>
        <dbReference type="ChEBI" id="CHEBI:35235"/>
        <dbReference type="ChEBI" id="CHEBI:58340"/>
        <dbReference type="EC" id="2.5.1.47"/>
    </reaction>
</comment>
<dbReference type="EMBL" id="CP036279">
    <property type="protein sequence ID" value="QDU63159.1"/>
    <property type="molecule type" value="Genomic_DNA"/>
</dbReference>
<organism evidence="11 12">
    <name type="scientific">Kolteria novifilia</name>
    <dbReference type="NCBI Taxonomy" id="2527975"/>
    <lineage>
        <taxon>Bacteria</taxon>
        <taxon>Pseudomonadati</taxon>
        <taxon>Planctomycetota</taxon>
        <taxon>Planctomycetia</taxon>
        <taxon>Kolteriales</taxon>
        <taxon>Kolteriaceae</taxon>
        <taxon>Kolteria</taxon>
    </lineage>
</organism>